<evidence type="ECO:0000256" key="2">
    <source>
        <dbReference type="SAM" id="SignalP"/>
    </source>
</evidence>
<evidence type="ECO:0000313" key="4">
    <source>
        <dbReference type="Proteomes" id="UP000299102"/>
    </source>
</evidence>
<dbReference type="EMBL" id="BGZK01001078">
    <property type="protein sequence ID" value="GBP70556.1"/>
    <property type="molecule type" value="Genomic_DNA"/>
</dbReference>
<reference evidence="3 4" key="1">
    <citation type="journal article" date="2019" name="Commun. Biol.">
        <title>The bagworm genome reveals a unique fibroin gene that provides high tensile strength.</title>
        <authorList>
            <person name="Kono N."/>
            <person name="Nakamura H."/>
            <person name="Ohtoshi R."/>
            <person name="Tomita M."/>
            <person name="Numata K."/>
            <person name="Arakawa K."/>
        </authorList>
    </citation>
    <scope>NUCLEOTIDE SEQUENCE [LARGE SCALE GENOMIC DNA]</scope>
</reference>
<proteinExistence type="predicted"/>
<protein>
    <submittedName>
        <fullName evidence="3">Uncharacterized protein</fullName>
    </submittedName>
</protein>
<sequence length="102" mass="10863">MKSVFVLTFVILLVFDHGASCAPAATPGEMIEMDFSKSTGPEEGASVRALAKRDTSSNFKPSAKGNHEIPIPDFIFGIGCPPGWFPCGGMCCPDVNLTRLLD</sequence>
<name>A0A4C1Y3T9_EUMVA</name>
<keyword evidence="2" id="KW-0732">Signal</keyword>
<evidence type="ECO:0000256" key="1">
    <source>
        <dbReference type="SAM" id="MobiDB-lite"/>
    </source>
</evidence>
<gene>
    <name evidence="3" type="ORF">EVAR_47939_1</name>
</gene>
<dbReference type="Proteomes" id="UP000299102">
    <property type="component" value="Unassembled WGS sequence"/>
</dbReference>
<evidence type="ECO:0000313" key="3">
    <source>
        <dbReference type="EMBL" id="GBP70556.1"/>
    </source>
</evidence>
<comment type="caution">
    <text evidence="3">The sequence shown here is derived from an EMBL/GenBank/DDBJ whole genome shotgun (WGS) entry which is preliminary data.</text>
</comment>
<feature type="chain" id="PRO_5020028259" evidence="2">
    <location>
        <begin position="22"/>
        <end position="102"/>
    </location>
</feature>
<accession>A0A4C1Y3T9</accession>
<dbReference type="AlphaFoldDB" id="A0A4C1Y3T9"/>
<keyword evidence="4" id="KW-1185">Reference proteome</keyword>
<feature type="region of interest" description="Disordered" evidence="1">
    <location>
        <begin position="33"/>
        <end position="64"/>
    </location>
</feature>
<organism evidence="3 4">
    <name type="scientific">Eumeta variegata</name>
    <name type="common">Bagworm moth</name>
    <name type="synonym">Eumeta japonica</name>
    <dbReference type="NCBI Taxonomy" id="151549"/>
    <lineage>
        <taxon>Eukaryota</taxon>
        <taxon>Metazoa</taxon>
        <taxon>Ecdysozoa</taxon>
        <taxon>Arthropoda</taxon>
        <taxon>Hexapoda</taxon>
        <taxon>Insecta</taxon>
        <taxon>Pterygota</taxon>
        <taxon>Neoptera</taxon>
        <taxon>Endopterygota</taxon>
        <taxon>Lepidoptera</taxon>
        <taxon>Glossata</taxon>
        <taxon>Ditrysia</taxon>
        <taxon>Tineoidea</taxon>
        <taxon>Psychidae</taxon>
        <taxon>Oiketicinae</taxon>
        <taxon>Eumeta</taxon>
    </lineage>
</organism>
<feature type="signal peptide" evidence="2">
    <location>
        <begin position="1"/>
        <end position="21"/>
    </location>
</feature>